<reference evidence="2" key="1">
    <citation type="submission" date="2013-12" db="EMBL/GenBank/DDBJ databases">
        <title>The Genome Sequence of Aphanomyces invadans NJM9701.</title>
        <authorList>
            <consortium name="The Broad Institute Genomics Platform"/>
            <person name="Russ C."/>
            <person name="Tyler B."/>
            <person name="van West P."/>
            <person name="Dieguez-Uribeondo J."/>
            <person name="Young S.K."/>
            <person name="Zeng Q."/>
            <person name="Gargeya S."/>
            <person name="Fitzgerald M."/>
            <person name="Abouelleil A."/>
            <person name="Alvarado L."/>
            <person name="Chapman S.B."/>
            <person name="Gainer-Dewar J."/>
            <person name="Goldberg J."/>
            <person name="Griggs A."/>
            <person name="Gujja S."/>
            <person name="Hansen M."/>
            <person name="Howarth C."/>
            <person name="Imamovic A."/>
            <person name="Ireland A."/>
            <person name="Larimer J."/>
            <person name="McCowan C."/>
            <person name="Murphy C."/>
            <person name="Pearson M."/>
            <person name="Poon T.W."/>
            <person name="Priest M."/>
            <person name="Roberts A."/>
            <person name="Saif S."/>
            <person name="Shea T."/>
            <person name="Sykes S."/>
            <person name="Wortman J."/>
            <person name="Nusbaum C."/>
            <person name="Birren B."/>
        </authorList>
    </citation>
    <scope>NUCLEOTIDE SEQUENCE [LARGE SCALE GENOMIC DNA]</scope>
    <source>
        <strain evidence="2">NJM9701</strain>
    </source>
</reference>
<dbReference type="EMBL" id="KI913954">
    <property type="protein sequence ID" value="ETW08069.1"/>
    <property type="molecule type" value="Genomic_DNA"/>
</dbReference>
<name>A0A024UP37_9STRA</name>
<dbReference type="GeneID" id="20079485"/>
<protein>
    <submittedName>
        <fullName evidence="2">Uncharacterized protein</fullName>
    </submittedName>
</protein>
<evidence type="ECO:0000313" key="2">
    <source>
        <dbReference type="EMBL" id="ETW08069.1"/>
    </source>
</evidence>
<dbReference type="VEuPathDB" id="FungiDB:H310_02435"/>
<dbReference type="AlphaFoldDB" id="A0A024UP37"/>
<feature type="compositionally biased region" description="Basic and acidic residues" evidence="1">
    <location>
        <begin position="8"/>
        <end position="18"/>
    </location>
</feature>
<gene>
    <name evidence="2" type="ORF">H310_02435</name>
</gene>
<accession>A0A024UP37</accession>
<sequence>MRKRKRGMPADKRNERHASSSPMSALFSPELRNKSAQVVMRQLDASTMAYRNETWRSTRRCAICAAIHVSDTISKKWPMAIETLGGMRSCRVELEGFLPSWAANDLMRALLLHNKTLIADVAGRRRGSKKGVKCKNAIPRNRIDDGRGAYARITVASNGVRFIMRYATLRKYIVDMPCNEYTTVRTSH</sequence>
<feature type="region of interest" description="Disordered" evidence="1">
    <location>
        <begin position="1"/>
        <end position="26"/>
    </location>
</feature>
<organism evidence="2">
    <name type="scientific">Aphanomyces invadans</name>
    <dbReference type="NCBI Taxonomy" id="157072"/>
    <lineage>
        <taxon>Eukaryota</taxon>
        <taxon>Sar</taxon>
        <taxon>Stramenopiles</taxon>
        <taxon>Oomycota</taxon>
        <taxon>Saprolegniomycetes</taxon>
        <taxon>Saprolegniales</taxon>
        <taxon>Verrucalvaceae</taxon>
        <taxon>Aphanomyces</taxon>
    </lineage>
</organism>
<proteinExistence type="predicted"/>
<dbReference type="RefSeq" id="XP_008864162.1">
    <property type="nucleotide sequence ID" value="XM_008865940.1"/>
</dbReference>
<evidence type="ECO:0000256" key="1">
    <source>
        <dbReference type="SAM" id="MobiDB-lite"/>
    </source>
</evidence>